<name>A0A0E9XV55_ANGAN</name>
<evidence type="ECO:0000313" key="1">
    <source>
        <dbReference type="EMBL" id="JAI06623.1"/>
    </source>
</evidence>
<reference evidence="1" key="2">
    <citation type="journal article" date="2015" name="Fish Shellfish Immunol.">
        <title>Early steps in the European eel (Anguilla anguilla)-Vibrio vulnificus interaction in the gills: Role of the RtxA13 toxin.</title>
        <authorList>
            <person name="Callol A."/>
            <person name="Pajuelo D."/>
            <person name="Ebbesson L."/>
            <person name="Teles M."/>
            <person name="MacKenzie S."/>
            <person name="Amaro C."/>
        </authorList>
    </citation>
    <scope>NUCLEOTIDE SEQUENCE</scope>
</reference>
<reference evidence="1" key="1">
    <citation type="submission" date="2014-11" db="EMBL/GenBank/DDBJ databases">
        <authorList>
            <person name="Amaro Gonzalez C."/>
        </authorList>
    </citation>
    <scope>NUCLEOTIDE SEQUENCE</scope>
</reference>
<proteinExistence type="predicted"/>
<dbReference type="EMBL" id="GBXM01001955">
    <property type="protein sequence ID" value="JAI06623.1"/>
    <property type="molecule type" value="Transcribed_RNA"/>
</dbReference>
<sequence length="30" mass="3398">MLAVIIVEYNKEHCNITSISCSVKESLFLL</sequence>
<dbReference type="AlphaFoldDB" id="A0A0E9XV55"/>
<protein>
    <submittedName>
        <fullName evidence="1">Uncharacterized protein</fullName>
    </submittedName>
</protein>
<organism evidence="1">
    <name type="scientific">Anguilla anguilla</name>
    <name type="common">European freshwater eel</name>
    <name type="synonym">Muraena anguilla</name>
    <dbReference type="NCBI Taxonomy" id="7936"/>
    <lineage>
        <taxon>Eukaryota</taxon>
        <taxon>Metazoa</taxon>
        <taxon>Chordata</taxon>
        <taxon>Craniata</taxon>
        <taxon>Vertebrata</taxon>
        <taxon>Euteleostomi</taxon>
        <taxon>Actinopterygii</taxon>
        <taxon>Neopterygii</taxon>
        <taxon>Teleostei</taxon>
        <taxon>Anguilliformes</taxon>
        <taxon>Anguillidae</taxon>
        <taxon>Anguilla</taxon>
    </lineage>
</organism>
<accession>A0A0E9XV55</accession>